<dbReference type="PANTHER" id="PTHR46211">
    <property type="entry name" value="GLYCEROPHOSPHORYL DIESTER PHOSPHODIESTERASE"/>
    <property type="match status" value="1"/>
</dbReference>
<dbReference type="Pfam" id="PF03009">
    <property type="entry name" value="GDPD"/>
    <property type="match status" value="1"/>
</dbReference>
<evidence type="ECO:0000259" key="1">
    <source>
        <dbReference type="PROSITE" id="PS51704"/>
    </source>
</evidence>
<feature type="domain" description="GP-PDE" evidence="1">
    <location>
        <begin position="49"/>
        <end position="289"/>
    </location>
</feature>
<accession>A0ABV8JD62</accession>
<reference evidence="3" key="1">
    <citation type="journal article" date="2019" name="Int. J. Syst. Evol. Microbiol.">
        <title>The Global Catalogue of Microorganisms (GCM) 10K type strain sequencing project: providing services to taxonomists for standard genome sequencing and annotation.</title>
        <authorList>
            <consortium name="The Broad Institute Genomics Platform"/>
            <consortium name="The Broad Institute Genome Sequencing Center for Infectious Disease"/>
            <person name="Wu L."/>
            <person name="Ma J."/>
        </authorList>
    </citation>
    <scope>NUCLEOTIDE SEQUENCE [LARGE SCALE GENOMIC DNA]</scope>
    <source>
        <strain evidence="3">IBRC-M 10813</strain>
    </source>
</reference>
<evidence type="ECO:0000313" key="3">
    <source>
        <dbReference type="Proteomes" id="UP001595843"/>
    </source>
</evidence>
<dbReference type="Proteomes" id="UP001595843">
    <property type="component" value="Unassembled WGS sequence"/>
</dbReference>
<dbReference type="Gene3D" id="3.20.20.190">
    <property type="entry name" value="Phosphatidylinositol (PI) phosphodiesterase"/>
    <property type="match status" value="1"/>
</dbReference>
<name>A0ABV8JD62_9BACL</name>
<organism evidence="2 3">
    <name type="scientific">Salinithrix halophila</name>
    <dbReference type="NCBI Taxonomy" id="1485204"/>
    <lineage>
        <taxon>Bacteria</taxon>
        <taxon>Bacillati</taxon>
        <taxon>Bacillota</taxon>
        <taxon>Bacilli</taxon>
        <taxon>Bacillales</taxon>
        <taxon>Thermoactinomycetaceae</taxon>
        <taxon>Salinithrix</taxon>
    </lineage>
</organism>
<dbReference type="InterPro" id="IPR030395">
    <property type="entry name" value="GP_PDE_dom"/>
</dbReference>
<dbReference type="PANTHER" id="PTHR46211:SF7">
    <property type="entry name" value="GLYCEROPHOSPHODIESTER PHOSPHODIESTERASE"/>
    <property type="match status" value="1"/>
</dbReference>
<dbReference type="SUPFAM" id="SSF51695">
    <property type="entry name" value="PLC-like phosphodiesterases"/>
    <property type="match status" value="1"/>
</dbReference>
<evidence type="ECO:0000313" key="2">
    <source>
        <dbReference type="EMBL" id="MFC4076866.1"/>
    </source>
</evidence>
<sequence length="289" mass="32820">MGRIGKLLAAFTLTLAITGTPLMDGFTAGTVFAETNQQRKVKVQEKAGFINVAHRGASGYAPENTLAAFDKAVKMRADYFELDVQRTKDGHLVLMHDNTVDRTTNGSGEVKDLTLKEIRQLDAGSWFSSQYAGEKVPTLEEVLDRYRYQPINILIELKKPELYPGIEKQVALMLLKKGVSFRPGKIIVQSFNHDSLRTYHRLQPWVQTGVLVSLTEYRKGVSDEKLREWKEFSDYVNPNYKLVDDRLVNRVHQNRMKILPYTIRSKATADEVRATGVDGFITDYPELGY</sequence>
<keyword evidence="3" id="KW-1185">Reference proteome</keyword>
<dbReference type="PROSITE" id="PS51704">
    <property type="entry name" value="GP_PDE"/>
    <property type="match status" value="1"/>
</dbReference>
<protein>
    <submittedName>
        <fullName evidence="2">Glycerophosphodiester phosphodiesterase</fullName>
    </submittedName>
</protein>
<dbReference type="RefSeq" id="WP_380704194.1">
    <property type="nucleotide sequence ID" value="NZ_JBHSAP010000009.1"/>
</dbReference>
<dbReference type="InterPro" id="IPR017946">
    <property type="entry name" value="PLC-like_Pdiesterase_TIM-brl"/>
</dbReference>
<comment type="caution">
    <text evidence="2">The sequence shown here is derived from an EMBL/GenBank/DDBJ whole genome shotgun (WGS) entry which is preliminary data.</text>
</comment>
<gene>
    <name evidence="2" type="ORF">ACFOUO_08585</name>
</gene>
<dbReference type="EMBL" id="JBHSAP010000009">
    <property type="protein sequence ID" value="MFC4076866.1"/>
    <property type="molecule type" value="Genomic_DNA"/>
</dbReference>
<proteinExistence type="predicted"/>